<dbReference type="AlphaFoldDB" id="A0A182MHC6"/>
<reference evidence="1" key="2">
    <citation type="submission" date="2020-05" db="UniProtKB">
        <authorList>
            <consortium name="EnsemblMetazoa"/>
        </authorList>
    </citation>
    <scope>IDENTIFICATION</scope>
    <source>
        <strain evidence="1">A-37</strain>
    </source>
</reference>
<proteinExistence type="predicted"/>
<sequence>MVQRSKGRYRVPFTRHDFGVKNFHQDTTVRVHISTIPTGLVRRHAEFQYPPQNTIMMMKTHLAIGLVVLAVLTKNQVSGAAPIAYDGDDSYGETGEYGGEGSYDGYGEGSSGGYGGYGGWHGYKRNDVEMFLSMRNKLIQAATNAVGFSQFASLNRFNGEALGFPYRFPGKLSFYVRELEKVPPYYKYDYLYNKAPRHDDDDMH</sequence>
<keyword evidence="2" id="KW-1185">Reference proteome</keyword>
<name>A0A182MHC6_9DIPT</name>
<dbReference type="VEuPathDB" id="VectorBase:ACUA018300"/>
<organism evidence="1 2">
    <name type="scientific">Anopheles culicifacies</name>
    <dbReference type="NCBI Taxonomy" id="139723"/>
    <lineage>
        <taxon>Eukaryota</taxon>
        <taxon>Metazoa</taxon>
        <taxon>Ecdysozoa</taxon>
        <taxon>Arthropoda</taxon>
        <taxon>Hexapoda</taxon>
        <taxon>Insecta</taxon>
        <taxon>Pterygota</taxon>
        <taxon>Neoptera</taxon>
        <taxon>Endopterygota</taxon>
        <taxon>Diptera</taxon>
        <taxon>Nematocera</taxon>
        <taxon>Culicoidea</taxon>
        <taxon>Culicidae</taxon>
        <taxon>Anophelinae</taxon>
        <taxon>Anopheles</taxon>
        <taxon>culicifacies species complex</taxon>
    </lineage>
</organism>
<dbReference type="Proteomes" id="UP000075883">
    <property type="component" value="Unassembled WGS sequence"/>
</dbReference>
<dbReference type="EnsemblMetazoa" id="ACUA018300-RA">
    <property type="protein sequence ID" value="ACUA018300-PA"/>
    <property type="gene ID" value="ACUA018300"/>
</dbReference>
<accession>A0A182MHC6</accession>
<evidence type="ECO:0000313" key="2">
    <source>
        <dbReference type="Proteomes" id="UP000075883"/>
    </source>
</evidence>
<reference evidence="2" key="1">
    <citation type="submission" date="2013-09" db="EMBL/GenBank/DDBJ databases">
        <title>The Genome Sequence of Anopheles culicifacies species A.</title>
        <authorList>
            <consortium name="The Broad Institute Genomics Platform"/>
            <person name="Neafsey D.E."/>
            <person name="Besansky N."/>
            <person name="Howell P."/>
            <person name="Walton C."/>
            <person name="Young S.K."/>
            <person name="Zeng Q."/>
            <person name="Gargeya S."/>
            <person name="Fitzgerald M."/>
            <person name="Haas B."/>
            <person name="Abouelleil A."/>
            <person name="Allen A.W."/>
            <person name="Alvarado L."/>
            <person name="Arachchi H.M."/>
            <person name="Berlin A.M."/>
            <person name="Chapman S.B."/>
            <person name="Gainer-Dewar J."/>
            <person name="Goldberg J."/>
            <person name="Griggs A."/>
            <person name="Gujja S."/>
            <person name="Hansen M."/>
            <person name="Howarth C."/>
            <person name="Imamovic A."/>
            <person name="Ireland A."/>
            <person name="Larimer J."/>
            <person name="McCowan C."/>
            <person name="Murphy C."/>
            <person name="Pearson M."/>
            <person name="Poon T.W."/>
            <person name="Priest M."/>
            <person name="Roberts A."/>
            <person name="Saif S."/>
            <person name="Shea T."/>
            <person name="Sisk P."/>
            <person name="Sykes S."/>
            <person name="Wortman J."/>
            <person name="Nusbaum C."/>
            <person name="Birren B."/>
        </authorList>
    </citation>
    <scope>NUCLEOTIDE SEQUENCE [LARGE SCALE GENOMIC DNA]</scope>
    <source>
        <strain evidence="2">A-37</strain>
    </source>
</reference>
<protein>
    <submittedName>
        <fullName evidence="1">Uncharacterized protein</fullName>
    </submittedName>
</protein>
<evidence type="ECO:0000313" key="1">
    <source>
        <dbReference type="EnsemblMetazoa" id="ACUA018300-PA"/>
    </source>
</evidence>
<dbReference type="EMBL" id="AXCM01014507">
    <property type="status" value="NOT_ANNOTATED_CDS"/>
    <property type="molecule type" value="Genomic_DNA"/>
</dbReference>